<evidence type="ECO:0000313" key="2">
    <source>
        <dbReference type="EMBL" id="GLH71776.1"/>
    </source>
</evidence>
<dbReference type="EMBL" id="BSDE01000001">
    <property type="protein sequence ID" value="GLH71776.1"/>
    <property type="molecule type" value="Genomic_DNA"/>
</dbReference>
<accession>A0ABQ5QBD6</accession>
<dbReference type="Proteomes" id="UP001165069">
    <property type="component" value="Unassembled WGS sequence"/>
</dbReference>
<name>A0ABQ5QBD6_9BACT</name>
<proteinExistence type="predicted"/>
<protein>
    <submittedName>
        <fullName evidence="2">CoA-binding protein</fullName>
    </submittedName>
</protein>
<dbReference type="PANTHER" id="PTHR33303:SF2">
    <property type="entry name" value="COA-BINDING DOMAIN-CONTAINING PROTEIN"/>
    <property type="match status" value="1"/>
</dbReference>
<dbReference type="PANTHER" id="PTHR33303">
    <property type="entry name" value="CYTOPLASMIC PROTEIN-RELATED"/>
    <property type="match status" value="1"/>
</dbReference>
<reference evidence="2 3" key="1">
    <citation type="journal article" date="2023" name="Antonie Van Leeuwenhoek">
        <title>Mesoterricola silvestris gen. nov., sp. nov., Mesoterricola sediminis sp. nov., Geothrix oryzae sp. nov., Geothrix edaphica sp. nov., Geothrix rubra sp. nov., and Geothrix limicola sp. nov., six novel members of Acidobacteriota isolated from soils.</title>
        <authorList>
            <person name="Itoh H."/>
            <person name="Sugisawa Y."/>
            <person name="Mise K."/>
            <person name="Xu Z."/>
            <person name="Kuniyasu M."/>
            <person name="Ushijima N."/>
            <person name="Kawano K."/>
            <person name="Kobayashi E."/>
            <person name="Shiratori Y."/>
            <person name="Masuda Y."/>
            <person name="Senoo K."/>
        </authorList>
    </citation>
    <scope>NUCLEOTIDE SEQUENCE [LARGE SCALE GENOMIC DNA]</scope>
    <source>
        <strain evidence="2 3">Red804</strain>
    </source>
</reference>
<dbReference type="InterPro" id="IPR036291">
    <property type="entry name" value="NAD(P)-bd_dom_sf"/>
</dbReference>
<keyword evidence="3" id="KW-1185">Reference proteome</keyword>
<dbReference type="Gene3D" id="3.40.50.720">
    <property type="entry name" value="NAD(P)-binding Rossmann-like Domain"/>
    <property type="match status" value="1"/>
</dbReference>
<organism evidence="2 3">
    <name type="scientific">Geothrix limicola</name>
    <dbReference type="NCBI Taxonomy" id="2927978"/>
    <lineage>
        <taxon>Bacteria</taxon>
        <taxon>Pseudomonadati</taxon>
        <taxon>Acidobacteriota</taxon>
        <taxon>Holophagae</taxon>
        <taxon>Holophagales</taxon>
        <taxon>Holophagaceae</taxon>
        <taxon>Geothrix</taxon>
    </lineage>
</organism>
<feature type="domain" description="CoA-binding" evidence="1">
    <location>
        <begin position="12"/>
        <end position="104"/>
    </location>
</feature>
<evidence type="ECO:0000313" key="3">
    <source>
        <dbReference type="Proteomes" id="UP001165069"/>
    </source>
</evidence>
<dbReference type="SMART" id="SM00881">
    <property type="entry name" value="CoA_binding"/>
    <property type="match status" value="1"/>
</dbReference>
<gene>
    <name evidence="2" type="ORF">GETHLI_02780</name>
</gene>
<dbReference type="RefSeq" id="WP_285569316.1">
    <property type="nucleotide sequence ID" value="NZ_BSDE01000001.1"/>
</dbReference>
<dbReference type="SUPFAM" id="SSF51735">
    <property type="entry name" value="NAD(P)-binding Rossmann-fold domains"/>
    <property type="match status" value="1"/>
</dbReference>
<dbReference type="InterPro" id="IPR003781">
    <property type="entry name" value="CoA-bd"/>
</dbReference>
<dbReference type="Pfam" id="PF13380">
    <property type="entry name" value="CoA_binding_2"/>
    <property type="match status" value="1"/>
</dbReference>
<comment type="caution">
    <text evidence="2">The sequence shown here is derived from an EMBL/GenBank/DDBJ whole genome shotgun (WGS) entry which is preliminary data.</text>
</comment>
<evidence type="ECO:0000259" key="1">
    <source>
        <dbReference type="SMART" id="SM00881"/>
    </source>
</evidence>
<sequence length="135" mass="14242">MASSIQQKIDSFLSADSFAVVGASTDRSKYGNKVLRCYQQHGRVVYPINPKAPDVEGLKAYPSLASLPAKVKAISVITPPAATEQVVREAAAAGVSHIWMQPGAESDAAIRTAESLGMSVIAEGPCLLVVMGYHE</sequence>